<dbReference type="PANTHER" id="PTHR19139:SF199">
    <property type="entry name" value="MIP17260P"/>
    <property type="match status" value="1"/>
</dbReference>
<evidence type="ECO:0000256" key="3">
    <source>
        <dbReference type="ARBA" id="ARBA00022448"/>
    </source>
</evidence>
<dbReference type="SUPFAM" id="SSF81338">
    <property type="entry name" value="Aquaporin-like"/>
    <property type="match status" value="1"/>
</dbReference>
<keyword evidence="6 9" id="KW-1133">Transmembrane helix</keyword>
<dbReference type="EMBL" id="CP041765">
    <property type="protein sequence ID" value="QDQ96402.1"/>
    <property type="molecule type" value="Genomic_DNA"/>
</dbReference>
<dbReference type="PANTHER" id="PTHR19139">
    <property type="entry name" value="AQUAPORIN TRANSPORTER"/>
    <property type="match status" value="1"/>
</dbReference>
<evidence type="ECO:0000256" key="8">
    <source>
        <dbReference type="RuleBase" id="RU000477"/>
    </source>
</evidence>
<reference evidence="10 11" key="1">
    <citation type="submission" date="2019-07" db="EMBL/GenBank/DDBJ databases">
        <title>Tomitella cavernea sp. nov., an actinomycete isolated from soil.</title>
        <authorList>
            <person name="Cheng J."/>
        </authorList>
    </citation>
    <scope>NUCLEOTIDE SEQUENCE [LARGE SCALE GENOMIC DNA]</scope>
    <source>
        <strain evidence="10 11">HY188</strain>
    </source>
</reference>
<organism evidence="10 11">
    <name type="scientific">Tomitella fengzijianii</name>
    <dbReference type="NCBI Taxonomy" id="2597660"/>
    <lineage>
        <taxon>Bacteria</taxon>
        <taxon>Bacillati</taxon>
        <taxon>Actinomycetota</taxon>
        <taxon>Actinomycetes</taxon>
        <taxon>Mycobacteriales</taxon>
        <taxon>Tomitella</taxon>
    </lineage>
</organism>
<keyword evidence="7 9" id="KW-0472">Membrane</keyword>
<feature type="transmembrane region" description="Helical" evidence="9">
    <location>
        <begin position="170"/>
        <end position="191"/>
    </location>
</feature>
<evidence type="ECO:0000256" key="1">
    <source>
        <dbReference type="ARBA" id="ARBA00004651"/>
    </source>
</evidence>
<evidence type="ECO:0000313" key="10">
    <source>
        <dbReference type="EMBL" id="QDQ96402.1"/>
    </source>
</evidence>
<dbReference type="AlphaFoldDB" id="A0A516X011"/>
<dbReference type="KEGG" id="toy:FO059_02390"/>
<dbReference type="InterPro" id="IPR023271">
    <property type="entry name" value="Aquaporin-like"/>
</dbReference>
<keyword evidence="3 8" id="KW-0813">Transport</keyword>
<dbReference type="PRINTS" id="PR00783">
    <property type="entry name" value="MINTRINSICP"/>
</dbReference>
<dbReference type="InterPro" id="IPR022357">
    <property type="entry name" value="MIP_CS"/>
</dbReference>
<protein>
    <submittedName>
        <fullName evidence="10">Aquaporin</fullName>
    </submittedName>
</protein>
<proteinExistence type="inferred from homology"/>
<gene>
    <name evidence="10" type="ORF">FO059_02390</name>
</gene>
<feature type="transmembrane region" description="Helical" evidence="9">
    <location>
        <begin position="12"/>
        <end position="32"/>
    </location>
</feature>
<comment type="similarity">
    <text evidence="2 8">Belongs to the MIP/aquaporin (TC 1.A.8) family.</text>
</comment>
<keyword evidence="5 8" id="KW-0812">Transmembrane</keyword>
<dbReference type="Proteomes" id="UP000317344">
    <property type="component" value="Chromosome"/>
</dbReference>
<evidence type="ECO:0000256" key="9">
    <source>
        <dbReference type="SAM" id="Phobius"/>
    </source>
</evidence>
<dbReference type="Gene3D" id="1.20.1080.10">
    <property type="entry name" value="Glycerol uptake facilitator protein"/>
    <property type="match status" value="1"/>
</dbReference>
<feature type="transmembrane region" description="Helical" evidence="9">
    <location>
        <begin position="211"/>
        <end position="233"/>
    </location>
</feature>
<reference evidence="10 11" key="2">
    <citation type="submission" date="2019-07" db="EMBL/GenBank/DDBJ databases">
        <authorList>
            <person name="Huang Y."/>
        </authorList>
    </citation>
    <scope>NUCLEOTIDE SEQUENCE [LARGE SCALE GENOMIC DNA]</scope>
    <source>
        <strain evidence="10 11">HY188</strain>
    </source>
</reference>
<name>A0A516X011_9ACTN</name>
<dbReference type="Pfam" id="PF00230">
    <property type="entry name" value="MIP"/>
    <property type="match status" value="1"/>
</dbReference>
<comment type="subcellular location">
    <subcellularLocation>
        <location evidence="1">Cell membrane</location>
        <topology evidence="1">Multi-pass membrane protein</topology>
    </subcellularLocation>
</comment>
<evidence type="ECO:0000256" key="5">
    <source>
        <dbReference type="ARBA" id="ARBA00022692"/>
    </source>
</evidence>
<keyword evidence="4" id="KW-1003">Cell membrane</keyword>
<dbReference type="PROSITE" id="PS00221">
    <property type="entry name" value="MIP"/>
    <property type="match status" value="1"/>
</dbReference>
<evidence type="ECO:0000256" key="6">
    <source>
        <dbReference type="ARBA" id="ARBA00022989"/>
    </source>
</evidence>
<dbReference type="OrthoDB" id="9807293at2"/>
<dbReference type="GO" id="GO:0015250">
    <property type="term" value="F:water channel activity"/>
    <property type="evidence" value="ECO:0007669"/>
    <property type="project" value="TreeGrafter"/>
</dbReference>
<dbReference type="InterPro" id="IPR000425">
    <property type="entry name" value="MIP"/>
</dbReference>
<evidence type="ECO:0000256" key="7">
    <source>
        <dbReference type="ARBA" id="ARBA00023136"/>
    </source>
</evidence>
<evidence type="ECO:0000256" key="4">
    <source>
        <dbReference type="ARBA" id="ARBA00022475"/>
    </source>
</evidence>
<feature type="transmembrane region" description="Helical" evidence="9">
    <location>
        <begin position="137"/>
        <end position="158"/>
    </location>
</feature>
<dbReference type="InterPro" id="IPR034294">
    <property type="entry name" value="Aquaporin_transptr"/>
</dbReference>
<feature type="transmembrane region" description="Helical" evidence="9">
    <location>
        <begin position="38"/>
        <end position="59"/>
    </location>
</feature>
<sequence length="258" mass="25966">MDPRKLLAEALGTALLVFVGVGVATLSFGFGLTGQSPAAGIVATALAFGLIMLIMAYAIGPISGAHINPAVTLGFVVSGRMRITEAVAYWVAQIAGGIIGAGVLRGIFATTDFYSTDKVGLGTNGWGEGVSFIGVDWVGAFFIEIVLTFIFVSVVLAVTTKLGSTAASGAAIGLALATVHLVGVAVTGTSVNPARSIGPAIFVGGDALNQLWLFIVAPLIGGALAAVVVWFLYSGKSSEVGEDLVEPDVVEGPAAGQA</sequence>
<evidence type="ECO:0000256" key="2">
    <source>
        <dbReference type="ARBA" id="ARBA00006175"/>
    </source>
</evidence>
<accession>A0A516X011</accession>
<evidence type="ECO:0000313" key="11">
    <source>
        <dbReference type="Proteomes" id="UP000317344"/>
    </source>
</evidence>
<dbReference type="RefSeq" id="WP_143906037.1">
    <property type="nucleotide sequence ID" value="NZ_CP041765.1"/>
</dbReference>
<keyword evidence="11" id="KW-1185">Reference proteome</keyword>
<dbReference type="GO" id="GO:0005886">
    <property type="term" value="C:plasma membrane"/>
    <property type="evidence" value="ECO:0007669"/>
    <property type="project" value="UniProtKB-SubCell"/>
</dbReference>
<feature type="transmembrane region" description="Helical" evidence="9">
    <location>
        <begin position="87"/>
        <end position="108"/>
    </location>
</feature>